<reference evidence="3 4" key="1">
    <citation type="submission" date="2018-08" db="EMBL/GenBank/DDBJ databases">
        <title>Aphanomyces genome sequencing and annotation.</title>
        <authorList>
            <person name="Minardi D."/>
            <person name="Oidtmann B."/>
            <person name="Van Der Giezen M."/>
            <person name="Studholme D.J."/>
        </authorList>
    </citation>
    <scope>NUCLEOTIDE SEQUENCE [LARGE SCALE GENOMIC DNA]</scope>
    <source>
        <strain evidence="3 4">NJM0002</strain>
    </source>
</reference>
<feature type="signal peptide" evidence="2">
    <location>
        <begin position="1"/>
        <end position="22"/>
    </location>
</feature>
<evidence type="ECO:0000256" key="2">
    <source>
        <dbReference type="SAM" id="SignalP"/>
    </source>
</evidence>
<keyword evidence="2" id="KW-0732">Signal</keyword>
<evidence type="ECO:0000313" key="4">
    <source>
        <dbReference type="Proteomes" id="UP000285060"/>
    </source>
</evidence>
<sequence>MWATWAYVLLPPAVVLYDPTHGRNVPDQSLLRRLLLLTIPFPKFIAKGIVRMNEFLFSLELGGIPIISIITFFAFIALAGMVASCISLWMTPRYPGIGQTYDLQKRYTKTIPGIEKHYEADLQQKASRWRSERNWWISALTFTIYWMLMAFQPVAKGVVRMNEFILNFHIASIPVFSVITGLAFVALAGSLSPGSLSQQVIMCTGQTYDLQKRYNYQITGIEKHYEADLQHRATRWRSERNWWISALTFTIYWMLMAFQSMKKQLLLASRRTD</sequence>
<dbReference type="EMBL" id="QUSY01000599">
    <property type="protein sequence ID" value="RHY28352.1"/>
    <property type="molecule type" value="Genomic_DNA"/>
</dbReference>
<proteinExistence type="predicted"/>
<gene>
    <name evidence="3" type="ORF">DYB32_006029</name>
</gene>
<evidence type="ECO:0000256" key="1">
    <source>
        <dbReference type="SAM" id="Phobius"/>
    </source>
</evidence>
<feature type="transmembrane region" description="Helical" evidence="1">
    <location>
        <begin position="242"/>
        <end position="261"/>
    </location>
</feature>
<organism evidence="3 4">
    <name type="scientific">Aphanomyces invadans</name>
    <dbReference type="NCBI Taxonomy" id="157072"/>
    <lineage>
        <taxon>Eukaryota</taxon>
        <taxon>Sar</taxon>
        <taxon>Stramenopiles</taxon>
        <taxon>Oomycota</taxon>
        <taxon>Saprolegniomycetes</taxon>
        <taxon>Saprolegniales</taxon>
        <taxon>Verrucalvaceae</taxon>
        <taxon>Aphanomyces</taxon>
    </lineage>
</organism>
<evidence type="ECO:0000313" key="3">
    <source>
        <dbReference type="EMBL" id="RHY28352.1"/>
    </source>
</evidence>
<dbReference type="VEuPathDB" id="FungiDB:H310_06629"/>
<keyword evidence="4" id="KW-1185">Reference proteome</keyword>
<name>A0A3R7A7D4_9STRA</name>
<feature type="transmembrane region" description="Helical" evidence="1">
    <location>
        <begin position="164"/>
        <end position="188"/>
    </location>
</feature>
<comment type="caution">
    <text evidence="3">The sequence shown here is derived from an EMBL/GenBank/DDBJ whole genome shotgun (WGS) entry which is preliminary data.</text>
</comment>
<protein>
    <submittedName>
        <fullName evidence="3">Uncharacterized protein</fullName>
    </submittedName>
</protein>
<feature type="transmembrane region" description="Helical" evidence="1">
    <location>
        <begin position="135"/>
        <end position="152"/>
    </location>
</feature>
<keyword evidence="1" id="KW-0472">Membrane</keyword>
<dbReference type="AlphaFoldDB" id="A0A3R7A7D4"/>
<feature type="transmembrane region" description="Helical" evidence="1">
    <location>
        <begin position="62"/>
        <end position="90"/>
    </location>
</feature>
<accession>A0A3R7A7D4</accession>
<feature type="chain" id="PRO_5018623242" evidence="2">
    <location>
        <begin position="23"/>
        <end position="273"/>
    </location>
</feature>
<dbReference type="Proteomes" id="UP000285060">
    <property type="component" value="Unassembled WGS sequence"/>
</dbReference>
<keyword evidence="1" id="KW-0812">Transmembrane</keyword>
<keyword evidence="1" id="KW-1133">Transmembrane helix</keyword>